<dbReference type="EMBL" id="JAHRIQ010048822">
    <property type="protein sequence ID" value="MEQ2237370.1"/>
    <property type="molecule type" value="Genomic_DNA"/>
</dbReference>
<protein>
    <submittedName>
        <fullName evidence="1">Uncharacterized protein</fullName>
    </submittedName>
</protein>
<organism evidence="1 2">
    <name type="scientific">Ilyodon furcidens</name>
    <name type="common">goldbreast splitfin</name>
    <dbReference type="NCBI Taxonomy" id="33524"/>
    <lineage>
        <taxon>Eukaryota</taxon>
        <taxon>Metazoa</taxon>
        <taxon>Chordata</taxon>
        <taxon>Craniata</taxon>
        <taxon>Vertebrata</taxon>
        <taxon>Euteleostomi</taxon>
        <taxon>Actinopterygii</taxon>
        <taxon>Neopterygii</taxon>
        <taxon>Teleostei</taxon>
        <taxon>Neoteleostei</taxon>
        <taxon>Acanthomorphata</taxon>
        <taxon>Ovalentaria</taxon>
        <taxon>Atherinomorphae</taxon>
        <taxon>Cyprinodontiformes</taxon>
        <taxon>Goodeidae</taxon>
        <taxon>Ilyodon</taxon>
    </lineage>
</organism>
<gene>
    <name evidence="1" type="ORF">ILYODFUR_022473</name>
</gene>
<dbReference type="Proteomes" id="UP001482620">
    <property type="component" value="Unassembled WGS sequence"/>
</dbReference>
<reference evidence="1 2" key="1">
    <citation type="submission" date="2021-06" db="EMBL/GenBank/DDBJ databases">
        <authorList>
            <person name="Palmer J.M."/>
        </authorList>
    </citation>
    <scope>NUCLEOTIDE SEQUENCE [LARGE SCALE GENOMIC DNA]</scope>
    <source>
        <strain evidence="2">if_2019</strain>
        <tissue evidence="1">Muscle</tissue>
    </source>
</reference>
<name>A0ABV0TWT6_9TELE</name>
<keyword evidence="2" id="KW-1185">Reference proteome</keyword>
<sequence length="91" mass="10593">MWQNWSSQLCAEYSTTLEKNSLSTKQPKREIGPSGVGGCLRGLTEKGEEDQKYSSSFHQHTLSSSHSTVSVWQRRMRQSKRLKELLNTFWW</sequence>
<accession>A0ABV0TWT6</accession>
<evidence type="ECO:0000313" key="1">
    <source>
        <dbReference type="EMBL" id="MEQ2237370.1"/>
    </source>
</evidence>
<evidence type="ECO:0000313" key="2">
    <source>
        <dbReference type="Proteomes" id="UP001482620"/>
    </source>
</evidence>
<comment type="caution">
    <text evidence="1">The sequence shown here is derived from an EMBL/GenBank/DDBJ whole genome shotgun (WGS) entry which is preliminary data.</text>
</comment>
<proteinExistence type="predicted"/>